<reference evidence="15" key="1">
    <citation type="journal article" date="2019" name="G3 (Bethesda)">
        <title>Genome Assemblies of Two Rare Opportunistic Yeast Pathogens: Diutina rugosa (syn. Candida rugosa) and Trichomonascus ciferrii (syn. Candida ciferrii).</title>
        <authorList>
            <person name="Mixao V."/>
            <person name="Saus E."/>
            <person name="Hansen A.P."/>
            <person name="Lass-Florl C."/>
            <person name="Gabaldon T."/>
        </authorList>
    </citation>
    <scope>NUCLEOTIDE SEQUENCE</scope>
    <source>
        <strain evidence="15">CBS 4856</strain>
    </source>
</reference>
<keyword evidence="5 12" id="KW-0863">Zinc-finger</keyword>
<dbReference type="GO" id="GO:0000126">
    <property type="term" value="C:transcription factor TFIIIB complex"/>
    <property type="evidence" value="ECO:0007669"/>
    <property type="project" value="TreeGrafter"/>
</dbReference>
<evidence type="ECO:0000256" key="5">
    <source>
        <dbReference type="ARBA" id="ARBA00022771"/>
    </source>
</evidence>
<keyword evidence="9" id="KW-0804">Transcription</keyword>
<dbReference type="Pfam" id="PF07741">
    <property type="entry name" value="BRF1"/>
    <property type="match status" value="1"/>
</dbReference>
<evidence type="ECO:0000256" key="6">
    <source>
        <dbReference type="ARBA" id="ARBA00022833"/>
    </source>
</evidence>
<dbReference type="InterPro" id="IPR000812">
    <property type="entry name" value="TFIIB"/>
</dbReference>
<comment type="similarity">
    <text evidence="2">Belongs to the TFIIB family.</text>
</comment>
<feature type="region of interest" description="Disordered" evidence="13">
    <location>
        <begin position="557"/>
        <end position="593"/>
    </location>
</feature>
<evidence type="ECO:0000256" key="13">
    <source>
        <dbReference type="SAM" id="MobiDB-lite"/>
    </source>
</evidence>
<dbReference type="AlphaFoldDB" id="A0A642VDV0"/>
<evidence type="ECO:0000256" key="2">
    <source>
        <dbReference type="ARBA" id="ARBA00010857"/>
    </source>
</evidence>
<sequence length="619" mass="69694">MPSQVCPECHSTQLHTDTTNNELVCTNCGRVMEESRIVSEVTFGETSSGAAVVTGSFVGADQAYAGGGGRGPHGHQTESRLQTIEKTRIRMARIGARLEIEEHIRERAVQLYKLALSHGFVKGRRAQHVVSACLYVACRQNKTTHMLMDFAEAIFVNVFAVGATYLQLVKALNINDIPLVDPSIFIKRFVSKLAFGEEGSKRVIDDANRLAHRMNRDWLVQGRRPAGIAASCVLLAARMNNFRRSKAEIVQVAKIAEETVQRRLDEFGSTSAATLTVSDFRSTQIESEADPPSFTRHRERERRLAAEREQAQKEAVDPKLTVDQDLEQMVKDLDEQDKKSGREGKTRIKRQPSSEESSTMNEVNEEKDVLSEGEEASKAQEKKQEEEEEVLSESEGVSRSQEERKQSEEDKDEEEEEEDAHSEGEGTSRSQEEKEKSVDVEEEEEGEGEDSEEEAISHEIDVTMKDPAFKELSRAQLLLQKYREQKEAEAAQAASGGRGSWVSNIPDDPASLSDVDDDEVNSFVLGEEEAKIKEQIWTSLNRDYLIEQERKRIQIEADKKAGIYKEPKKRRKTKPKEEDGEEGTTVSSPAEGAKQMLQKRAFSKKLNYDVMQTLFKNKF</sequence>
<dbReference type="InterPro" id="IPR011665">
    <property type="entry name" value="BRF1_TBP-bd_dom"/>
</dbReference>
<evidence type="ECO:0000256" key="4">
    <source>
        <dbReference type="ARBA" id="ARBA00022737"/>
    </source>
</evidence>
<feature type="compositionally biased region" description="Acidic residues" evidence="13">
    <location>
        <begin position="440"/>
        <end position="454"/>
    </location>
</feature>
<evidence type="ECO:0000256" key="1">
    <source>
        <dbReference type="ARBA" id="ARBA00004123"/>
    </source>
</evidence>
<dbReference type="GO" id="GO:0097550">
    <property type="term" value="C:transcription preinitiation complex"/>
    <property type="evidence" value="ECO:0007669"/>
    <property type="project" value="TreeGrafter"/>
</dbReference>
<feature type="region of interest" description="Disordered" evidence="13">
    <location>
        <begin position="282"/>
        <end position="467"/>
    </location>
</feature>
<dbReference type="SMART" id="SM00385">
    <property type="entry name" value="CYCLIN"/>
    <property type="match status" value="2"/>
</dbReference>
<evidence type="ECO:0000256" key="12">
    <source>
        <dbReference type="PROSITE-ProRule" id="PRU00469"/>
    </source>
</evidence>
<dbReference type="Pfam" id="PF00382">
    <property type="entry name" value="TFIIB"/>
    <property type="match status" value="2"/>
</dbReference>
<evidence type="ECO:0000256" key="8">
    <source>
        <dbReference type="ARBA" id="ARBA00023159"/>
    </source>
</evidence>
<dbReference type="SUPFAM" id="SSF47954">
    <property type="entry name" value="Cyclin-like"/>
    <property type="match status" value="2"/>
</dbReference>
<comment type="subcellular location">
    <subcellularLocation>
        <location evidence="1">Nucleus</location>
    </subcellularLocation>
</comment>
<comment type="caution">
    <text evidence="15">The sequence shown here is derived from an EMBL/GenBank/DDBJ whole genome shotgun (WGS) entry which is preliminary data.</text>
</comment>
<dbReference type="GO" id="GO:0000995">
    <property type="term" value="F:RNA polymerase III general transcription initiation factor activity"/>
    <property type="evidence" value="ECO:0007669"/>
    <property type="project" value="TreeGrafter"/>
</dbReference>
<dbReference type="InterPro" id="IPR013150">
    <property type="entry name" value="TFIIB_cyclin"/>
</dbReference>
<dbReference type="PANTHER" id="PTHR11618">
    <property type="entry name" value="TRANSCRIPTION INITIATION FACTOR IIB-RELATED"/>
    <property type="match status" value="1"/>
</dbReference>
<accession>A0A642VDV0</accession>
<dbReference type="SUPFAM" id="SSF57783">
    <property type="entry name" value="Zinc beta-ribbon"/>
    <property type="match status" value="1"/>
</dbReference>
<feature type="compositionally biased region" description="Basic and acidic residues" evidence="13">
    <location>
        <begin position="421"/>
        <end position="439"/>
    </location>
</feature>
<keyword evidence="7" id="KW-0805">Transcription regulation</keyword>
<dbReference type="VEuPathDB" id="FungiDB:TRICI_000253"/>
<proteinExistence type="inferred from homology"/>
<dbReference type="CDD" id="cd20553">
    <property type="entry name" value="CYCLIN_TFIIIB90_rpt1"/>
    <property type="match status" value="1"/>
</dbReference>
<dbReference type="Gene3D" id="1.20.5.650">
    <property type="entry name" value="Single helix bin"/>
    <property type="match status" value="1"/>
</dbReference>
<dbReference type="FunFam" id="1.10.472.10:FF:000002">
    <property type="entry name" value="Transcription factor IIIB 90 kDa subunit"/>
    <property type="match status" value="1"/>
</dbReference>
<dbReference type="Gene3D" id="2.20.25.10">
    <property type="match status" value="1"/>
</dbReference>
<organism evidence="15 16">
    <name type="scientific">Trichomonascus ciferrii</name>
    <dbReference type="NCBI Taxonomy" id="44093"/>
    <lineage>
        <taxon>Eukaryota</taxon>
        <taxon>Fungi</taxon>
        <taxon>Dikarya</taxon>
        <taxon>Ascomycota</taxon>
        <taxon>Saccharomycotina</taxon>
        <taxon>Dipodascomycetes</taxon>
        <taxon>Dipodascales</taxon>
        <taxon>Trichomonascaceae</taxon>
        <taxon>Trichomonascus</taxon>
        <taxon>Trichomonascus ciferrii complex</taxon>
    </lineage>
</organism>
<dbReference type="Gene3D" id="1.10.472.10">
    <property type="entry name" value="Cyclin-like"/>
    <property type="match status" value="2"/>
</dbReference>
<feature type="compositionally biased region" description="Basic and acidic residues" evidence="13">
    <location>
        <begin position="296"/>
        <end position="346"/>
    </location>
</feature>
<keyword evidence="10" id="KW-0539">Nucleus</keyword>
<evidence type="ECO:0000256" key="11">
    <source>
        <dbReference type="ARBA" id="ARBA00031009"/>
    </source>
</evidence>
<keyword evidence="3" id="KW-0479">Metal-binding</keyword>
<dbReference type="GO" id="GO:0005634">
    <property type="term" value="C:nucleus"/>
    <property type="evidence" value="ECO:0007669"/>
    <property type="project" value="UniProtKB-SubCell"/>
</dbReference>
<feature type="compositionally biased region" description="Basic and acidic residues" evidence="13">
    <location>
        <begin position="557"/>
        <end position="566"/>
    </location>
</feature>
<keyword evidence="8" id="KW-0010">Activator</keyword>
<dbReference type="Proteomes" id="UP000761534">
    <property type="component" value="Unassembled WGS sequence"/>
</dbReference>
<dbReference type="Pfam" id="PF08271">
    <property type="entry name" value="Zn_Ribbon_TF"/>
    <property type="match status" value="1"/>
</dbReference>
<dbReference type="InterPro" id="IPR036915">
    <property type="entry name" value="Cyclin-like_sf"/>
</dbReference>
<dbReference type="PANTHER" id="PTHR11618:SF4">
    <property type="entry name" value="TRANSCRIPTION FACTOR IIIB 90 KDA SUBUNIT"/>
    <property type="match status" value="1"/>
</dbReference>
<dbReference type="PROSITE" id="PS00782">
    <property type="entry name" value="TFIIB"/>
    <property type="match status" value="1"/>
</dbReference>
<evidence type="ECO:0000256" key="10">
    <source>
        <dbReference type="ARBA" id="ARBA00023242"/>
    </source>
</evidence>
<dbReference type="GO" id="GO:0001006">
    <property type="term" value="F:RNA polymerase III type 3 promoter sequence-specific DNA binding"/>
    <property type="evidence" value="ECO:0007669"/>
    <property type="project" value="TreeGrafter"/>
</dbReference>
<dbReference type="CDD" id="cd20554">
    <property type="entry name" value="CYCLIN_TFIIIB90_rpt2"/>
    <property type="match status" value="1"/>
</dbReference>
<dbReference type="GO" id="GO:0070897">
    <property type="term" value="P:transcription preinitiation complex assembly"/>
    <property type="evidence" value="ECO:0007669"/>
    <property type="project" value="InterPro"/>
</dbReference>
<keyword evidence="16" id="KW-1185">Reference proteome</keyword>
<evidence type="ECO:0000256" key="9">
    <source>
        <dbReference type="ARBA" id="ARBA00023163"/>
    </source>
</evidence>
<dbReference type="GO" id="GO:0017025">
    <property type="term" value="F:TBP-class protein binding"/>
    <property type="evidence" value="ECO:0007669"/>
    <property type="project" value="InterPro"/>
</dbReference>
<gene>
    <name evidence="15" type="ORF">TRICI_000253</name>
</gene>
<protein>
    <recommendedName>
        <fullName evidence="11">B-related factor 1</fullName>
    </recommendedName>
</protein>
<evidence type="ECO:0000256" key="3">
    <source>
        <dbReference type="ARBA" id="ARBA00022723"/>
    </source>
</evidence>
<dbReference type="OrthoDB" id="511529at2759"/>
<evidence type="ECO:0000313" key="15">
    <source>
        <dbReference type="EMBL" id="KAA8917560.1"/>
    </source>
</evidence>
<dbReference type="PROSITE" id="PS51134">
    <property type="entry name" value="ZF_TFIIB"/>
    <property type="match status" value="1"/>
</dbReference>
<evidence type="ECO:0000313" key="16">
    <source>
        <dbReference type="Proteomes" id="UP000761534"/>
    </source>
</evidence>
<feature type="compositionally biased region" description="Basic and acidic residues" evidence="13">
    <location>
        <begin position="364"/>
        <end position="385"/>
    </location>
</feature>
<dbReference type="FunFam" id="1.10.472.10:FF:000007">
    <property type="entry name" value="Transcription factor IIIB 90 kDa subunit"/>
    <property type="match status" value="1"/>
</dbReference>
<feature type="region of interest" description="Disordered" evidence="13">
    <location>
        <begin position="484"/>
        <end position="516"/>
    </location>
</feature>
<dbReference type="GO" id="GO:0008270">
    <property type="term" value="F:zinc ion binding"/>
    <property type="evidence" value="ECO:0007669"/>
    <property type="project" value="UniProtKB-KW"/>
</dbReference>
<evidence type="ECO:0000259" key="14">
    <source>
        <dbReference type="PROSITE" id="PS51134"/>
    </source>
</evidence>
<dbReference type="EMBL" id="SWFS01000026">
    <property type="protein sequence ID" value="KAA8917560.1"/>
    <property type="molecule type" value="Genomic_DNA"/>
</dbReference>
<feature type="compositionally biased region" description="Basic and acidic residues" evidence="13">
    <location>
        <begin position="455"/>
        <end position="467"/>
    </location>
</feature>
<feature type="domain" description="TFIIB-type" evidence="14">
    <location>
        <begin position="2"/>
        <end position="33"/>
    </location>
</feature>
<evidence type="ECO:0000256" key="7">
    <source>
        <dbReference type="ARBA" id="ARBA00023015"/>
    </source>
</evidence>
<dbReference type="PRINTS" id="PR00685">
    <property type="entry name" value="TIFACTORIIB"/>
</dbReference>
<feature type="compositionally biased region" description="Acidic residues" evidence="13">
    <location>
        <begin position="409"/>
        <end position="420"/>
    </location>
</feature>
<dbReference type="InterPro" id="IPR013137">
    <property type="entry name" value="Znf_TFIIB"/>
</dbReference>
<dbReference type="InterPro" id="IPR013763">
    <property type="entry name" value="Cyclin-like_dom"/>
</dbReference>
<keyword evidence="4" id="KW-0677">Repeat</keyword>
<name>A0A642VDV0_9ASCO</name>
<dbReference type="InterPro" id="IPR023486">
    <property type="entry name" value="TFIIB_CS"/>
</dbReference>
<keyword evidence="6" id="KW-0862">Zinc</keyword>
<dbReference type="GO" id="GO:0006384">
    <property type="term" value="P:transcription initiation at RNA polymerase III promoter"/>
    <property type="evidence" value="ECO:0007669"/>
    <property type="project" value="UniProtKB-ARBA"/>
</dbReference>